<dbReference type="InterPro" id="IPR001031">
    <property type="entry name" value="Thioesterase"/>
</dbReference>
<proteinExistence type="inferred from homology"/>
<protein>
    <submittedName>
        <fullName evidence="4">Thioesterase</fullName>
    </submittedName>
</protein>
<evidence type="ECO:0000313" key="4">
    <source>
        <dbReference type="EMBL" id="AOS62172.1"/>
    </source>
</evidence>
<dbReference type="GO" id="GO:0008610">
    <property type="term" value="P:lipid biosynthetic process"/>
    <property type="evidence" value="ECO:0007669"/>
    <property type="project" value="TreeGrafter"/>
</dbReference>
<dbReference type="EMBL" id="CP014859">
    <property type="protein sequence ID" value="AOS62172.1"/>
    <property type="molecule type" value="Genomic_DNA"/>
</dbReference>
<evidence type="ECO:0000313" key="5">
    <source>
        <dbReference type="Proteomes" id="UP000095210"/>
    </source>
</evidence>
<evidence type="ECO:0000256" key="2">
    <source>
        <dbReference type="ARBA" id="ARBA00022801"/>
    </source>
</evidence>
<dbReference type="GO" id="GO:0016787">
    <property type="term" value="F:hydrolase activity"/>
    <property type="evidence" value="ECO:0007669"/>
    <property type="project" value="UniProtKB-KW"/>
</dbReference>
<dbReference type="KEGG" id="ahm:TL08_06740"/>
<dbReference type="Gene3D" id="3.40.50.1820">
    <property type="entry name" value="alpha/beta hydrolase"/>
    <property type="match status" value="1"/>
</dbReference>
<evidence type="ECO:0000259" key="3">
    <source>
        <dbReference type="SMART" id="SM00824"/>
    </source>
</evidence>
<keyword evidence="5" id="KW-1185">Reference proteome</keyword>
<name>A0AAC9HMP6_9PSEU</name>
<dbReference type="SMART" id="SM00824">
    <property type="entry name" value="PKS_TE"/>
    <property type="match status" value="1"/>
</dbReference>
<keyword evidence="2" id="KW-0378">Hydrolase</keyword>
<comment type="similarity">
    <text evidence="1">Belongs to the thioesterase family.</text>
</comment>
<dbReference type="SUPFAM" id="SSF53474">
    <property type="entry name" value="alpha/beta-Hydrolases"/>
    <property type="match status" value="1"/>
</dbReference>
<sequence>MTIPAVPADVLWFRRFRPIAAPRVRLLCFAHAGGAASAFRSWPAGLSADVELLAVRYPGRQDRLGEPGARQMADLVEPIVAAIAPFHTEPIALFGHSMGAAVAYEVAVRLEQLGTRPLMLFVSGYPAPLHHGSRLTENSDDAALLTNIRLLGGPQLASLDPALLELMLPALRADHAVMARYRPTRGRPLSTPVVAYAAADDPFAPLDRVVDWSEVTTAMFAHRTFPGGHFYLTEQETELTSDLTRHLAATGRFARR</sequence>
<accession>A0AAC9HMP6</accession>
<reference evidence="5" key="1">
    <citation type="submission" date="2016-03" db="EMBL/GenBank/DDBJ databases">
        <title>Complete genome sequence of the type strain Actinoalloteichus hymeniacidonis DSM 45092.</title>
        <authorList>
            <person name="Schaffert L."/>
            <person name="Albersmeier A."/>
            <person name="Winkler A."/>
            <person name="Kalinowski J."/>
            <person name="Zotchev S."/>
            <person name="Ruckert C."/>
        </authorList>
    </citation>
    <scope>NUCLEOTIDE SEQUENCE [LARGE SCALE GENOMIC DNA]</scope>
    <source>
        <strain evidence="5">HPA177(T) (DSM 45092(T))</strain>
    </source>
</reference>
<dbReference type="RefSeq" id="WP_069847426.1">
    <property type="nucleotide sequence ID" value="NZ_CP014859.1"/>
</dbReference>
<dbReference type="Proteomes" id="UP000095210">
    <property type="component" value="Chromosome"/>
</dbReference>
<evidence type="ECO:0000256" key="1">
    <source>
        <dbReference type="ARBA" id="ARBA00007169"/>
    </source>
</evidence>
<dbReference type="InterPro" id="IPR012223">
    <property type="entry name" value="TEII"/>
</dbReference>
<feature type="domain" description="Thioesterase TesA-like" evidence="3">
    <location>
        <begin position="27"/>
        <end position="247"/>
    </location>
</feature>
<dbReference type="Pfam" id="PF00975">
    <property type="entry name" value="Thioesterase"/>
    <property type="match status" value="1"/>
</dbReference>
<dbReference type="AlphaFoldDB" id="A0AAC9HMP6"/>
<gene>
    <name evidence="4" type="ORF">TL08_06740</name>
</gene>
<organism evidence="4 5">
    <name type="scientific">Actinoalloteichus hymeniacidonis</name>
    <dbReference type="NCBI Taxonomy" id="340345"/>
    <lineage>
        <taxon>Bacteria</taxon>
        <taxon>Bacillati</taxon>
        <taxon>Actinomycetota</taxon>
        <taxon>Actinomycetes</taxon>
        <taxon>Pseudonocardiales</taxon>
        <taxon>Pseudonocardiaceae</taxon>
        <taxon>Actinoalloteichus</taxon>
    </lineage>
</organism>
<dbReference type="PANTHER" id="PTHR11487">
    <property type="entry name" value="THIOESTERASE"/>
    <property type="match status" value="1"/>
</dbReference>
<dbReference type="InterPro" id="IPR029058">
    <property type="entry name" value="AB_hydrolase_fold"/>
</dbReference>
<dbReference type="InterPro" id="IPR020802">
    <property type="entry name" value="TesA-like"/>
</dbReference>
<dbReference type="PANTHER" id="PTHR11487:SF0">
    <property type="entry name" value="S-ACYL FATTY ACID SYNTHASE THIOESTERASE, MEDIUM CHAIN"/>
    <property type="match status" value="1"/>
</dbReference>